<dbReference type="GO" id="GO:0000287">
    <property type="term" value="F:magnesium ion binding"/>
    <property type="evidence" value="ECO:0007669"/>
    <property type="project" value="UniProtKB-UniRule"/>
</dbReference>
<comment type="pathway">
    <text evidence="7">Metabolic intermediate biosynthesis; chorismate biosynthesis; chorismate from D-erythrose 4-phosphate and phosphoenolpyruvate: step 5/7.</text>
</comment>
<dbReference type="InterPro" id="IPR027417">
    <property type="entry name" value="P-loop_NTPase"/>
</dbReference>
<organism evidence="8 9">
    <name type="scientific">Paracoccus suum</name>
    <dbReference type="NCBI Taxonomy" id="2259340"/>
    <lineage>
        <taxon>Bacteria</taxon>
        <taxon>Pseudomonadati</taxon>
        <taxon>Pseudomonadota</taxon>
        <taxon>Alphaproteobacteria</taxon>
        <taxon>Rhodobacterales</taxon>
        <taxon>Paracoccaceae</taxon>
        <taxon>Paracoccus</taxon>
    </lineage>
</organism>
<keyword evidence="4 7" id="KW-0418">Kinase</keyword>
<dbReference type="PRINTS" id="PR01100">
    <property type="entry name" value="SHIKIMTKNASE"/>
</dbReference>
<dbReference type="AlphaFoldDB" id="A0A344PML1"/>
<dbReference type="CDD" id="cd00464">
    <property type="entry name" value="SK"/>
    <property type="match status" value="1"/>
</dbReference>
<keyword evidence="5 7" id="KW-0067">ATP-binding</keyword>
<comment type="cofactor">
    <cofactor evidence="7">
        <name>Mg(2+)</name>
        <dbReference type="ChEBI" id="CHEBI:18420"/>
    </cofactor>
    <text evidence="7">Binds 1 Mg(2+) ion per subunit.</text>
</comment>
<feature type="binding site" evidence="7">
    <location>
        <position position="137"/>
    </location>
    <ligand>
        <name>substrate</name>
    </ligand>
</feature>
<protein>
    <recommendedName>
        <fullName evidence="7">Shikimate kinase</fullName>
        <shortName evidence="7">SK</shortName>
        <ecNumber evidence="7">2.7.1.71</ecNumber>
    </recommendedName>
</protein>
<dbReference type="GO" id="GO:0005829">
    <property type="term" value="C:cytosol"/>
    <property type="evidence" value="ECO:0007669"/>
    <property type="project" value="TreeGrafter"/>
</dbReference>
<dbReference type="GO" id="GO:0009073">
    <property type="term" value="P:aromatic amino acid family biosynthetic process"/>
    <property type="evidence" value="ECO:0007669"/>
    <property type="project" value="UniProtKB-KW"/>
</dbReference>
<dbReference type="PANTHER" id="PTHR21087">
    <property type="entry name" value="SHIKIMATE KINASE"/>
    <property type="match status" value="1"/>
</dbReference>
<keyword evidence="7" id="KW-0963">Cytoplasm</keyword>
<dbReference type="OrthoDB" id="9800332at2"/>
<dbReference type="EC" id="2.7.1.71" evidence="7"/>
<comment type="caution">
    <text evidence="7">Lacks conserved residue(s) required for the propagation of feature annotation.</text>
</comment>
<feature type="binding site" evidence="7">
    <location>
        <begin position="12"/>
        <end position="17"/>
    </location>
    <ligand>
        <name>ATP</name>
        <dbReference type="ChEBI" id="CHEBI:30616"/>
    </ligand>
</feature>
<dbReference type="InterPro" id="IPR000623">
    <property type="entry name" value="Shikimate_kinase/TSH1"/>
</dbReference>
<dbReference type="GO" id="GO:0005524">
    <property type="term" value="F:ATP binding"/>
    <property type="evidence" value="ECO:0007669"/>
    <property type="project" value="UniProtKB-UniRule"/>
</dbReference>
<comment type="subcellular location">
    <subcellularLocation>
        <location evidence="7">Cytoplasm</location>
    </subcellularLocation>
</comment>
<dbReference type="NCBIfam" id="NF010552">
    <property type="entry name" value="PRK13946.1"/>
    <property type="match status" value="1"/>
</dbReference>
<dbReference type="GO" id="GO:0004765">
    <property type="term" value="F:shikimate kinase activity"/>
    <property type="evidence" value="ECO:0007669"/>
    <property type="project" value="UniProtKB-UniRule"/>
</dbReference>
<evidence type="ECO:0000256" key="2">
    <source>
        <dbReference type="ARBA" id="ARBA00022679"/>
    </source>
</evidence>
<dbReference type="GO" id="GO:0009423">
    <property type="term" value="P:chorismate biosynthetic process"/>
    <property type="evidence" value="ECO:0007669"/>
    <property type="project" value="UniProtKB-UniRule"/>
</dbReference>
<keyword evidence="3 7" id="KW-0547">Nucleotide-binding</keyword>
<feature type="binding site" evidence="7">
    <location>
        <position position="58"/>
    </location>
    <ligand>
        <name>substrate</name>
    </ligand>
</feature>
<keyword evidence="6 7" id="KW-0057">Aromatic amino acid biosynthesis</keyword>
<accession>A0A344PML1</accession>
<feature type="binding site" evidence="7">
    <location>
        <position position="34"/>
    </location>
    <ligand>
        <name>substrate</name>
    </ligand>
</feature>
<keyword evidence="9" id="KW-1185">Reference proteome</keyword>
<keyword evidence="2 7" id="KW-0808">Transferase</keyword>
<feature type="binding site" evidence="7">
    <location>
        <position position="118"/>
    </location>
    <ligand>
        <name>ATP</name>
        <dbReference type="ChEBI" id="CHEBI:30616"/>
    </ligand>
</feature>
<dbReference type="SUPFAM" id="SSF52540">
    <property type="entry name" value="P-loop containing nucleoside triphosphate hydrolases"/>
    <property type="match status" value="1"/>
</dbReference>
<evidence type="ECO:0000313" key="9">
    <source>
        <dbReference type="Proteomes" id="UP000252023"/>
    </source>
</evidence>
<keyword evidence="7" id="KW-0460">Magnesium</keyword>
<dbReference type="HAMAP" id="MF_00109">
    <property type="entry name" value="Shikimate_kinase"/>
    <property type="match status" value="1"/>
</dbReference>
<dbReference type="Proteomes" id="UP000252023">
    <property type="component" value="Chromosome"/>
</dbReference>
<dbReference type="PANTHER" id="PTHR21087:SF16">
    <property type="entry name" value="SHIKIMATE KINASE 1, CHLOROPLASTIC"/>
    <property type="match status" value="1"/>
</dbReference>
<comment type="catalytic activity">
    <reaction evidence="7">
        <text>shikimate + ATP = 3-phosphoshikimate + ADP + H(+)</text>
        <dbReference type="Rhea" id="RHEA:13121"/>
        <dbReference type="ChEBI" id="CHEBI:15378"/>
        <dbReference type="ChEBI" id="CHEBI:30616"/>
        <dbReference type="ChEBI" id="CHEBI:36208"/>
        <dbReference type="ChEBI" id="CHEBI:145989"/>
        <dbReference type="ChEBI" id="CHEBI:456216"/>
        <dbReference type="EC" id="2.7.1.71"/>
    </reaction>
</comment>
<feature type="binding site" evidence="7">
    <location>
        <position position="80"/>
    </location>
    <ligand>
        <name>substrate</name>
    </ligand>
</feature>
<evidence type="ECO:0000256" key="4">
    <source>
        <dbReference type="ARBA" id="ARBA00022777"/>
    </source>
</evidence>
<keyword evidence="7" id="KW-0479">Metal-binding</keyword>
<feature type="binding site" evidence="7">
    <location>
        <position position="16"/>
    </location>
    <ligand>
        <name>Mg(2+)</name>
        <dbReference type="ChEBI" id="CHEBI:18420"/>
    </ligand>
</feature>
<dbReference type="Pfam" id="PF01202">
    <property type="entry name" value="SKI"/>
    <property type="match status" value="1"/>
</dbReference>
<comment type="function">
    <text evidence="7">Catalyzes the specific phosphorylation of the 3-hydroxyl group of shikimic acid using ATP as a cosubstrate.</text>
</comment>
<proteinExistence type="inferred from homology"/>
<dbReference type="Gene3D" id="3.40.50.300">
    <property type="entry name" value="P-loop containing nucleotide triphosphate hydrolases"/>
    <property type="match status" value="1"/>
</dbReference>
<comment type="similarity">
    <text evidence="7">Belongs to the shikimate kinase family.</text>
</comment>
<dbReference type="GO" id="GO:0008652">
    <property type="term" value="P:amino acid biosynthetic process"/>
    <property type="evidence" value="ECO:0007669"/>
    <property type="project" value="UniProtKB-KW"/>
</dbReference>
<comment type="subunit">
    <text evidence="7">Monomer.</text>
</comment>
<evidence type="ECO:0000313" key="8">
    <source>
        <dbReference type="EMBL" id="AXC50616.1"/>
    </source>
</evidence>
<dbReference type="EMBL" id="CP030918">
    <property type="protein sequence ID" value="AXC50616.1"/>
    <property type="molecule type" value="Genomic_DNA"/>
</dbReference>
<name>A0A344PML1_9RHOB</name>
<dbReference type="KEGG" id="pars:DRW48_13795"/>
<evidence type="ECO:0000256" key="1">
    <source>
        <dbReference type="ARBA" id="ARBA00022605"/>
    </source>
</evidence>
<evidence type="ECO:0000256" key="6">
    <source>
        <dbReference type="ARBA" id="ARBA00023141"/>
    </source>
</evidence>
<reference evidence="9" key="1">
    <citation type="submission" date="2018-07" db="EMBL/GenBank/DDBJ databases">
        <title>Genome sequencing of Paracoccus sp. SC2-6.</title>
        <authorList>
            <person name="Heo J."/>
            <person name="Kim S.-J."/>
            <person name="Kwon S.-W."/>
        </authorList>
    </citation>
    <scope>NUCLEOTIDE SEQUENCE [LARGE SCALE GENOMIC DNA]</scope>
    <source>
        <strain evidence="9">SC2-6</strain>
    </source>
</reference>
<evidence type="ECO:0000256" key="7">
    <source>
        <dbReference type="HAMAP-Rule" id="MF_00109"/>
    </source>
</evidence>
<dbReference type="InterPro" id="IPR031322">
    <property type="entry name" value="Shikimate/glucono_kinase"/>
</dbReference>
<evidence type="ECO:0000256" key="5">
    <source>
        <dbReference type="ARBA" id="ARBA00022840"/>
    </source>
</evidence>
<evidence type="ECO:0000256" key="3">
    <source>
        <dbReference type="ARBA" id="ARBA00022741"/>
    </source>
</evidence>
<sequence length="176" mass="18941">MQRAITLIGMMGAGKTAVGAELARELGLPFHDSDVEIERAAAMSIPEIFARDGEDFFRAREAEVIARLLAGPPTLLSVGGGAWMRAENRARIEAAGLSVWLDPPLEVLWSRVRARPGRPLLATENPRATLKALLEARRPVYAQAALHLPVSAADTVETTARALRLAVNAHSPGFFA</sequence>
<dbReference type="RefSeq" id="WP_114076933.1">
    <property type="nucleotide sequence ID" value="NZ_CP030918.1"/>
</dbReference>
<gene>
    <name evidence="7" type="primary">aroK</name>
    <name evidence="8" type="ORF">DRW48_13795</name>
</gene>
<dbReference type="UniPathway" id="UPA00053">
    <property type="reaction ID" value="UER00088"/>
</dbReference>
<keyword evidence="1 7" id="KW-0028">Amino-acid biosynthesis</keyword>